<feature type="transmembrane region" description="Helical" evidence="1">
    <location>
        <begin position="460"/>
        <end position="481"/>
    </location>
</feature>
<keyword evidence="1" id="KW-0472">Membrane</keyword>
<accession>A0A221KIG0</accession>
<feature type="transmembrane region" description="Helical" evidence="1">
    <location>
        <begin position="320"/>
        <end position="337"/>
    </location>
</feature>
<reference evidence="2 3" key="1">
    <citation type="submission" date="2017-07" db="EMBL/GenBank/DDBJ databases">
        <title>Complete Genome Sequence of the cosmetic ferment Vitreoscilla filiformis (ATCC15551).</title>
        <authorList>
            <person name="Contreras S."/>
            <person name="Sagory-Zalkind P."/>
            <person name="Blanquart H."/>
            <person name="Iltis A."/>
            <person name="Morand S.C."/>
        </authorList>
    </citation>
    <scope>NUCLEOTIDE SEQUENCE [LARGE SCALE GENOMIC DNA]</scope>
    <source>
        <strain evidence="2 3">ATCC 15551</strain>
    </source>
</reference>
<keyword evidence="3" id="KW-1185">Reference proteome</keyword>
<feature type="transmembrane region" description="Helical" evidence="1">
    <location>
        <begin position="357"/>
        <end position="380"/>
    </location>
</feature>
<protein>
    <submittedName>
        <fullName evidence="2">Uncharacterized protein</fullName>
    </submittedName>
</protein>
<feature type="transmembrane region" description="Helical" evidence="1">
    <location>
        <begin position="177"/>
        <end position="205"/>
    </location>
</feature>
<keyword evidence="1" id="KW-0812">Transmembrane</keyword>
<dbReference type="EMBL" id="CP022423">
    <property type="protein sequence ID" value="ASM78838.1"/>
    <property type="molecule type" value="Genomic_DNA"/>
</dbReference>
<proteinExistence type="predicted"/>
<feature type="transmembrane region" description="Helical" evidence="1">
    <location>
        <begin position="290"/>
        <end position="308"/>
    </location>
</feature>
<feature type="transmembrane region" description="Helical" evidence="1">
    <location>
        <begin position="96"/>
        <end position="119"/>
    </location>
</feature>
<dbReference type="AlphaFoldDB" id="A0A221KIG0"/>
<feature type="transmembrane region" description="Helical" evidence="1">
    <location>
        <begin position="430"/>
        <end position="453"/>
    </location>
</feature>
<dbReference type="Proteomes" id="UP000199729">
    <property type="component" value="Chromosome"/>
</dbReference>
<feature type="transmembrane region" description="Helical" evidence="1">
    <location>
        <begin position="392"/>
        <end position="410"/>
    </location>
</feature>
<feature type="transmembrane region" description="Helical" evidence="1">
    <location>
        <begin position="18"/>
        <end position="35"/>
    </location>
</feature>
<sequence>MKGQVMNKTFAHDGKKSAAPTLVILAWLLGVWWLSDQYVALAMNSDGLFYTGDALYRQNPSAFSKDLFFLAQTQGDFSLFGGLYGHLISVLDIKPAGWLISTLGRLLWGSGAVALAHALWRQSSSNGWWACLALMLLLPSNYDSQTMFFYGAADVTPRTWAEAWVLWCLAFRVRERWLWSVVALGLGLAFHPLMALPGLGLWVLLLPRYQWVWGTVGVLVVGLMGATFKVGPLAYLFQAFDPLWWECAVVLAGQIVSASWGPVVLVKAGGIALLLLAVARWHPQPLMRRWAGALAGVQLLMLGLWWLAEETRSVLLLQLQLWRVLWLCQLLAPALWWSSLPPWREWTVLHGIQVSLVMAAVLSNSLSTVWLFLPGVFFSWPRVVHYLQKSGLKKALLAGSVILLAMSLSVRFPEFMARALIYELDGHPHGFWMGVASEALWTLPLFCVVAVLVGATQLRVWRWVFAGGLLLPVWAVLLGVLGGQAKQIFQPLPSTEALRAVIPSDSLIYWDADVGGSWNFLRQGHYISAYQGAAALFSREVAMEFRRRLAHVAQVGLLGADVSQDEVKKLPLQASGYTIPRDIGTRSPFARLRVQLGSPQALSSDAAQTLCRDPILDYVLISRDLPEATWRVPYEGVPSGVVSVFKCVR</sequence>
<name>A0A221KIG0_VITFI</name>
<gene>
    <name evidence="2" type="ORF">VITFI_CDS3061</name>
</gene>
<feature type="transmembrane region" description="Helical" evidence="1">
    <location>
        <begin position="249"/>
        <end position="278"/>
    </location>
</feature>
<evidence type="ECO:0000256" key="1">
    <source>
        <dbReference type="SAM" id="Phobius"/>
    </source>
</evidence>
<organism evidence="2 3">
    <name type="scientific">Vitreoscilla filiformis</name>
    <dbReference type="NCBI Taxonomy" id="63"/>
    <lineage>
        <taxon>Bacteria</taxon>
        <taxon>Pseudomonadati</taxon>
        <taxon>Pseudomonadota</taxon>
        <taxon>Betaproteobacteria</taxon>
        <taxon>Neisseriales</taxon>
        <taxon>Neisseriaceae</taxon>
        <taxon>Vitreoscilla</taxon>
    </lineage>
</organism>
<evidence type="ECO:0000313" key="3">
    <source>
        <dbReference type="Proteomes" id="UP000199729"/>
    </source>
</evidence>
<feature type="transmembrane region" description="Helical" evidence="1">
    <location>
        <begin position="211"/>
        <end position="237"/>
    </location>
</feature>
<evidence type="ECO:0000313" key="2">
    <source>
        <dbReference type="EMBL" id="ASM78838.1"/>
    </source>
</evidence>
<dbReference type="KEGG" id="vff:VITFI_CDS3061"/>
<keyword evidence="1" id="KW-1133">Transmembrane helix</keyword>